<sequence>MRMNHMSLNRKWILFSLVLLSPAILAAENLNFNYTRADALSLEPQLGLQAKACHSKADPMDIHVRFDKNVNMGRISGIQLEINGSAYVKSYTIFSPSVKSRASLDPDFLVPWGAHAKGSVNVNETNNVYIPEVPEKNDGPFCFSNDGPRFWSVLYPPRYSVGGLLPIFRDPPYYFDPLGQLTKKDFDEKCQPFFNKIPDSFKNDIMFYWPYGSDFWEHLLIKPEEIARRTGSSYIYDQIKAAGKNALIVKKSGNIFFTYHTDAQPARTEQHSTPQKYDIDSNCTADSCSFYFPTGNGKDGNIIQNGSEFLIKLNNRNIKSMKLTVTNGLSVDDWVWRLENDSYSNNLNGTHHFGGPSVLREPVLRTDDPYNIAGFYMKKNPGFYSGTLIARSALNTTYTDFVNKVTPLSLPASAAGNINLVNTDSLIFTFGAGSNNAPTLSIFGQPLKFAPLSVNGKEVASAMDVRNACY</sequence>
<feature type="chain" id="PRO_5025036268" evidence="1">
    <location>
        <begin position="27"/>
        <end position="470"/>
    </location>
</feature>
<protein>
    <submittedName>
        <fullName evidence="2">Uncharacterized protein</fullName>
    </submittedName>
</protein>
<dbReference type="EMBL" id="AAGUYM010000052">
    <property type="protein sequence ID" value="EBS2696077.1"/>
    <property type="molecule type" value="Genomic_DNA"/>
</dbReference>
<accession>A0A5U9KXT9</accession>
<name>A0A5U9KXT9_SALNE</name>
<evidence type="ECO:0000313" key="2">
    <source>
        <dbReference type="EMBL" id="EBS2696077.1"/>
    </source>
</evidence>
<organism evidence="2">
    <name type="scientific">Salmonella newport</name>
    <dbReference type="NCBI Taxonomy" id="108619"/>
    <lineage>
        <taxon>Bacteria</taxon>
        <taxon>Pseudomonadati</taxon>
        <taxon>Pseudomonadota</taxon>
        <taxon>Gammaproteobacteria</taxon>
        <taxon>Enterobacterales</taxon>
        <taxon>Enterobacteriaceae</taxon>
        <taxon>Salmonella</taxon>
    </lineage>
</organism>
<evidence type="ECO:0000256" key="1">
    <source>
        <dbReference type="SAM" id="SignalP"/>
    </source>
</evidence>
<gene>
    <name evidence="2" type="ORF">DRY71_25735</name>
</gene>
<comment type="caution">
    <text evidence="2">The sequence shown here is derived from an EMBL/GenBank/DDBJ whole genome shotgun (WGS) entry which is preliminary data.</text>
</comment>
<feature type="signal peptide" evidence="1">
    <location>
        <begin position="1"/>
        <end position="26"/>
    </location>
</feature>
<reference evidence="2" key="1">
    <citation type="submission" date="2018-07" db="EMBL/GenBank/DDBJ databases">
        <authorList>
            <person name="Ashton P.M."/>
            <person name="Dallman T."/>
            <person name="Nair S."/>
            <person name="De Pinna E."/>
            <person name="Peters T."/>
            <person name="Grant K."/>
        </authorList>
    </citation>
    <scope>NUCLEOTIDE SEQUENCE [LARGE SCALE GENOMIC DNA]</scope>
    <source>
        <strain evidence="2">436933</strain>
    </source>
</reference>
<dbReference type="Proteomes" id="UP000839726">
    <property type="component" value="Unassembled WGS sequence"/>
</dbReference>
<dbReference type="AlphaFoldDB" id="A0A5U9KXT9"/>
<keyword evidence="1" id="KW-0732">Signal</keyword>
<proteinExistence type="predicted"/>